<gene>
    <name evidence="1" type="ORF">ECPE_LOCUS4189</name>
</gene>
<dbReference type="EMBL" id="UZAN01041068">
    <property type="protein sequence ID" value="VDP71872.1"/>
    <property type="molecule type" value="Genomic_DNA"/>
</dbReference>
<reference evidence="3" key="1">
    <citation type="submission" date="2016-06" db="UniProtKB">
        <authorList>
            <consortium name="WormBaseParasite"/>
        </authorList>
    </citation>
    <scope>IDENTIFICATION</scope>
</reference>
<keyword evidence="2" id="KW-1185">Reference proteome</keyword>
<proteinExistence type="predicted"/>
<dbReference type="Proteomes" id="UP000272942">
    <property type="component" value="Unassembled WGS sequence"/>
</dbReference>
<accession>A0A183AB54</accession>
<dbReference type="WBParaSite" id="ECPE_0000419701-mRNA-1">
    <property type="protein sequence ID" value="ECPE_0000419701-mRNA-1"/>
    <property type="gene ID" value="ECPE_0000419701"/>
</dbReference>
<name>A0A183AB54_9TREM</name>
<protein>
    <submittedName>
        <fullName evidence="3">SURF1-like protein</fullName>
    </submittedName>
</protein>
<evidence type="ECO:0000313" key="1">
    <source>
        <dbReference type="EMBL" id="VDP71872.1"/>
    </source>
</evidence>
<evidence type="ECO:0000313" key="2">
    <source>
        <dbReference type="Proteomes" id="UP000272942"/>
    </source>
</evidence>
<reference evidence="1 2" key="2">
    <citation type="submission" date="2018-11" db="EMBL/GenBank/DDBJ databases">
        <authorList>
            <consortium name="Pathogen Informatics"/>
        </authorList>
    </citation>
    <scope>NUCLEOTIDE SEQUENCE [LARGE SCALE GENOMIC DNA]</scope>
    <source>
        <strain evidence="1 2">Egypt</strain>
    </source>
</reference>
<evidence type="ECO:0000313" key="3">
    <source>
        <dbReference type="WBParaSite" id="ECPE_0000419701-mRNA-1"/>
    </source>
</evidence>
<organism evidence="3">
    <name type="scientific">Echinostoma caproni</name>
    <dbReference type="NCBI Taxonomy" id="27848"/>
    <lineage>
        <taxon>Eukaryota</taxon>
        <taxon>Metazoa</taxon>
        <taxon>Spiralia</taxon>
        <taxon>Lophotrochozoa</taxon>
        <taxon>Platyhelminthes</taxon>
        <taxon>Trematoda</taxon>
        <taxon>Digenea</taxon>
        <taxon>Plagiorchiida</taxon>
        <taxon>Echinostomata</taxon>
        <taxon>Echinostomatoidea</taxon>
        <taxon>Echinostomatidae</taxon>
        <taxon>Echinostoma</taxon>
    </lineage>
</organism>
<dbReference type="AlphaFoldDB" id="A0A183AB54"/>
<sequence length="77" mass="8620">MGPTNQIVKCIVVPSGQRRFQHPRNWEYQIGYGGSLVVDLCSRKNANDSRQSLESDGTPWFSVNLAAMSVLYVLLYG</sequence>